<dbReference type="EMBL" id="CP002404">
    <property type="protein sequence ID" value="ADU24088.1"/>
    <property type="molecule type" value="Genomic_DNA"/>
</dbReference>
<organism evidence="1 2">
    <name type="scientific">Ruminococcus albus (strain ATCC 27210 / DSM 20455 / JCM 14654 / NCDO 2250 / 7)</name>
    <dbReference type="NCBI Taxonomy" id="697329"/>
    <lineage>
        <taxon>Bacteria</taxon>
        <taxon>Bacillati</taxon>
        <taxon>Bacillota</taxon>
        <taxon>Clostridia</taxon>
        <taxon>Eubacteriales</taxon>
        <taxon>Oscillospiraceae</taxon>
        <taxon>Ruminococcus</taxon>
    </lineage>
</organism>
<accession>E6UK92</accession>
<protein>
    <submittedName>
        <fullName evidence="1">Uncharacterized protein</fullName>
    </submittedName>
</protein>
<sequence>MITITTHKEGFMLERPGTPKMFLSYSDALTLSQAVDRMYHIEDVKTKLEEINESEITEDDIDKICDEYERRLEDDDSWNFMLRDVISEFKKTSKCNNTVK</sequence>
<keyword evidence="1" id="KW-0614">Plasmid</keyword>
<evidence type="ECO:0000313" key="1">
    <source>
        <dbReference type="EMBL" id="ADU24088.1"/>
    </source>
</evidence>
<proteinExistence type="predicted"/>
<dbReference type="HOGENOM" id="CLU_2303945_0_0_9"/>
<dbReference type="Proteomes" id="UP000006919">
    <property type="component" value="Plasmid pRUMAL01"/>
</dbReference>
<reference evidence="2" key="1">
    <citation type="journal article" date="2011" name="J. Bacteriol.">
        <title>Complete genome of the cellulolytic ruminal bacterium Ruminococcus albus 7.</title>
        <authorList>
            <person name="Suen G."/>
            <person name="Stevenson D.M."/>
            <person name="Bruce D.C."/>
            <person name="Chertkov O."/>
            <person name="Copeland A."/>
            <person name="Cheng J.F."/>
            <person name="Detter C."/>
            <person name="Detter J.C."/>
            <person name="Goodwin L.A."/>
            <person name="Han C.S."/>
            <person name="Hauser L.J."/>
            <person name="Ivanova N.N."/>
            <person name="Kyrpides N.C."/>
            <person name="Land M.L."/>
            <person name="Lapidus A."/>
            <person name="Lucas S."/>
            <person name="Ovchinnikova G."/>
            <person name="Pitluck S."/>
            <person name="Tapia R."/>
            <person name="Woyke T."/>
            <person name="Boyum J."/>
            <person name="Mead D."/>
            <person name="Weimer P.J."/>
        </authorList>
    </citation>
    <scope>NUCLEOTIDE SEQUENCE [LARGE SCALE GENOMIC DNA]</scope>
    <source>
        <strain evidence="2">ATCC 27210 / DSM 20455 / JCM 14654 / NCDO 2250 / 7</strain>
        <plasmid evidence="2">pRUMAL01</plasmid>
    </source>
</reference>
<dbReference type="RefSeq" id="WP_013483636.1">
    <property type="nucleotide sequence ID" value="NC_014824.1"/>
</dbReference>
<dbReference type="KEGG" id="ral:Rumal_3649"/>
<name>E6UK92_RUMA7</name>
<dbReference type="AlphaFoldDB" id="E6UK92"/>
<gene>
    <name evidence="1" type="ordered locus">Rumal_3649</name>
</gene>
<geneLocation type="plasmid" evidence="1 2">
    <name>pRUMAL01</name>
</geneLocation>
<evidence type="ECO:0000313" key="2">
    <source>
        <dbReference type="Proteomes" id="UP000006919"/>
    </source>
</evidence>